<keyword evidence="3 7" id="KW-0547">Nucleotide-binding</keyword>
<feature type="compositionally biased region" description="Basic and acidic residues" evidence="9">
    <location>
        <begin position="424"/>
        <end position="436"/>
    </location>
</feature>
<dbReference type="InterPro" id="IPR032828">
    <property type="entry name" value="PolyA_RNA-bd"/>
</dbReference>
<dbReference type="Proteomes" id="UP000077885">
    <property type="component" value="Unassembled WGS sequence"/>
</dbReference>
<dbReference type="NCBIfam" id="TIGR01942">
    <property type="entry name" value="pcnB"/>
    <property type="match status" value="1"/>
</dbReference>
<evidence type="ECO:0000313" key="14">
    <source>
        <dbReference type="Proteomes" id="UP000077885"/>
    </source>
</evidence>
<evidence type="ECO:0000256" key="2">
    <source>
        <dbReference type="ARBA" id="ARBA00022679"/>
    </source>
</evidence>
<feature type="compositionally biased region" description="Basic residues" evidence="9">
    <location>
        <begin position="437"/>
        <end position="446"/>
    </location>
</feature>
<dbReference type="PANTHER" id="PTHR43051">
    <property type="entry name" value="POLYNUCLEOTIDE ADENYLYLTRANSFERASE FAMILY PROTEIN"/>
    <property type="match status" value="1"/>
</dbReference>
<dbReference type="InterPro" id="IPR002646">
    <property type="entry name" value="PolA_pol_head_dom"/>
</dbReference>
<keyword evidence="1 7" id="KW-0507">mRNA processing</keyword>
<comment type="function">
    <text evidence="7">Adds poly(A) tail to the 3' end of many RNAs, which usually targets these RNAs for decay. Plays a significant role in the global control of gene expression, through influencing the rate of transcript degradation, and in the general RNA quality control.</text>
</comment>
<accession>A0A1A9RV64</accession>
<keyword evidence="5 7" id="KW-0694">RNA-binding</keyword>
<feature type="domain" description="tRNA nucleotidyltransferase/poly(A) polymerase RNA and SrmB- binding" evidence="12">
    <location>
        <begin position="205"/>
        <end position="256"/>
    </location>
</feature>
<evidence type="ECO:0000256" key="9">
    <source>
        <dbReference type="SAM" id="MobiDB-lite"/>
    </source>
</evidence>
<comment type="catalytic activity">
    <reaction evidence="7">
        <text>RNA(n) + ATP = RNA(n)-3'-adenine ribonucleotide + diphosphate</text>
        <dbReference type="Rhea" id="RHEA:11332"/>
        <dbReference type="Rhea" id="RHEA-COMP:14527"/>
        <dbReference type="Rhea" id="RHEA-COMP:17347"/>
        <dbReference type="ChEBI" id="CHEBI:30616"/>
        <dbReference type="ChEBI" id="CHEBI:33019"/>
        <dbReference type="ChEBI" id="CHEBI:140395"/>
        <dbReference type="ChEBI" id="CHEBI:173115"/>
        <dbReference type="EC" id="2.7.7.19"/>
    </reaction>
</comment>
<gene>
    <name evidence="7" type="primary">pcnB</name>
    <name evidence="13" type="ORF">A7P95_07570</name>
</gene>
<dbReference type="InterPro" id="IPR043519">
    <property type="entry name" value="NT_sf"/>
</dbReference>
<dbReference type="GO" id="GO:0005524">
    <property type="term" value="F:ATP binding"/>
    <property type="evidence" value="ECO:0007669"/>
    <property type="project" value="UniProtKB-UniRule"/>
</dbReference>
<evidence type="ECO:0000259" key="11">
    <source>
        <dbReference type="Pfam" id="PF12626"/>
    </source>
</evidence>
<evidence type="ECO:0000256" key="8">
    <source>
        <dbReference type="RuleBase" id="RU003953"/>
    </source>
</evidence>
<feature type="domain" description="Polymerase A arginine-rich C-terminal" evidence="11">
    <location>
        <begin position="323"/>
        <end position="444"/>
    </location>
</feature>
<evidence type="ECO:0000256" key="1">
    <source>
        <dbReference type="ARBA" id="ARBA00022664"/>
    </source>
</evidence>
<evidence type="ECO:0000256" key="6">
    <source>
        <dbReference type="ARBA" id="ARBA00023163"/>
    </source>
</evidence>
<dbReference type="EC" id="2.7.7.19" evidence="7"/>
<sequence length="465" mass="52103">MLTKWLRKILPGKQPAAPSHKQVLPLAEHGITPDAISYAAEKVVSRLHQAGFEAYVVGGAVRDLLLGIEPKDYDVATNARPEQVRKVFRRSRIIGRRFQIVHVMVGPETIEVTTFRGGKRPARQNEHGRIMQDNSYGSMEQDAARRDFTCNALYYNPERQEITDFHHGVADIRAKRLVMIGDARSRYQEDPVRMLRAARLSGKLGFQVAPDTAAPIAECLHLLPKEPLARLFDEVMKLLFSGAAADCLKQMQALGMSGKTVHPLLACALERLPENQGRGIVSLALGSTDQRLRDDMGVSVGFVLAAVLWPQVRETWQRELANGRNSAHALSIAVGEMRAQMEKGWGVPHRFTASMREIWQLQPQFDHRRGARPFRLLAQPRFRAAYDFLLLRARAGEADQAVADWWTAFQEADEEQRKQMIQKAEQRPAAEGDAPAKKRRRRRKKKPAGEQAGAAQVAPQDGAAE</sequence>
<dbReference type="Pfam" id="PF12627">
    <property type="entry name" value="PolyA_pol_RNAbd"/>
    <property type="match status" value="1"/>
</dbReference>
<comment type="caution">
    <text evidence="13">The sequence shown here is derived from an EMBL/GenBank/DDBJ whole genome shotgun (WGS) entry which is preliminary data.</text>
</comment>
<dbReference type="Gene3D" id="3.30.460.10">
    <property type="entry name" value="Beta Polymerase, domain 2"/>
    <property type="match status" value="1"/>
</dbReference>
<evidence type="ECO:0000259" key="10">
    <source>
        <dbReference type="Pfam" id="PF01743"/>
    </source>
</evidence>
<dbReference type="GO" id="GO:0003723">
    <property type="term" value="F:RNA binding"/>
    <property type="evidence" value="ECO:0007669"/>
    <property type="project" value="UniProtKB-UniRule"/>
</dbReference>
<dbReference type="InterPro" id="IPR052191">
    <property type="entry name" value="tRNA_ntf/polyA_polymerase_I"/>
</dbReference>
<keyword evidence="6 7" id="KW-0804">Transcription</keyword>
<dbReference type="Pfam" id="PF12626">
    <property type="entry name" value="PolyA_pol_arg_C"/>
    <property type="match status" value="1"/>
</dbReference>
<dbReference type="PANTHER" id="PTHR43051:SF1">
    <property type="entry name" value="POLYNUCLEOTIDE ADENYLYLTRANSFERASE FAMILY PROTEIN"/>
    <property type="match status" value="1"/>
</dbReference>
<dbReference type="AlphaFoldDB" id="A0A1A9RV64"/>
<dbReference type="SUPFAM" id="SSF81891">
    <property type="entry name" value="Poly A polymerase C-terminal region-like"/>
    <property type="match status" value="1"/>
</dbReference>
<dbReference type="GO" id="GO:0006397">
    <property type="term" value="P:mRNA processing"/>
    <property type="evidence" value="ECO:0007669"/>
    <property type="project" value="UniProtKB-KW"/>
</dbReference>
<dbReference type="HAMAP" id="MF_00957">
    <property type="entry name" value="PolyA_pol"/>
    <property type="match status" value="1"/>
</dbReference>
<protein>
    <recommendedName>
        <fullName evidence="7">Poly(A) polymerase I</fullName>
        <shortName evidence="7">PAP I</shortName>
        <ecNumber evidence="7">2.7.7.19</ecNumber>
    </recommendedName>
</protein>
<evidence type="ECO:0000259" key="12">
    <source>
        <dbReference type="Pfam" id="PF12627"/>
    </source>
</evidence>
<proteinExistence type="inferred from homology"/>
<keyword evidence="14" id="KW-1185">Reference proteome</keyword>
<evidence type="ECO:0000256" key="4">
    <source>
        <dbReference type="ARBA" id="ARBA00022840"/>
    </source>
</evidence>
<reference evidence="14" key="1">
    <citation type="submission" date="2016-05" db="EMBL/GenBank/DDBJ databases">
        <title>Draft genome of Corynebacterium afermentans subsp. afermentans LCDC 88199T.</title>
        <authorList>
            <person name="Bernier A.-M."/>
            <person name="Bernard K."/>
        </authorList>
    </citation>
    <scope>NUCLEOTIDE SEQUENCE [LARGE SCALE GENOMIC DNA]</scope>
    <source>
        <strain evidence="14">NML02-A-017</strain>
    </source>
</reference>
<dbReference type="InterPro" id="IPR025866">
    <property type="entry name" value="PolyA_pol_arg_C_dom"/>
</dbReference>
<dbReference type="GO" id="GO:1990817">
    <property type="term" value="F:poly(A) RNA polymerase activity"/>
    <property type="evidence" value="ECO:0007669"/>
    <property type="project" value="UniProtKB-UniRule"/>
</dbReference>
<feature type="domain" description="Poly A polymerase head" evidence="10">
    <location>
        <begin position="54"/>
        <end position="177"/>
    </location>
</feature>
<keyword evidence="4 7" id="KW-0067">ATP-binding</keyword>
<feature type="active site" evidence="7">
    <location>
        <position position="74"/>
    </location>
</feature>
<dbReference type="RefSeq" id="WP_067593486.1">
    <property type="nucleotide sequence ID" value="NZ_LXSL01000028.1"/>
</dbReference>
<dbReference type="Pfam" id="PF01743">
    <property type="entry name" value="PolyA_pol"/>
    <property type="match status" value="1"/>
</dbReference>
<feature type="active site" evidence="7">
    <location>
        <position position="72"/>
    </location>
</feature>
<evidence type="ECO:0000256" key="3">
    <source>
        <dbReference type="ARBA" id="ARBA00022741"/>
    </source>
</evidence>
<dbReference type="Gene3D" id="1.10.3090.10">
    <property type="entry name" value="cca-adding enzyme, domain 2"/>
    <property type="match status" value="1"/>
</dbReference>
<comment type="similarity">
    <text evidence="7 8">Belongs to the tRNA nucleotidyltransferase/poly(A) polymerase family.</text>
</comment>
<dbReference type="CDD" id="cd05398">
    <property type="entry name" value="NT_ClassII-CCAase"/>
    <property type="match status" value="1"/>
</dbReference>
<evidence type="ECO:0000256" key="7">
    <source>
        <dbReference type="HAMAP-Rule" id="MF_00957"/>
    </source>
</evidence>
<dbReference type="InterPro" id="IPR010206">
    <property type="entry name" value="PolA_pol_I"/>
</dbReference>
<evidence type="ECO:0000256" key="5">
    <source>
        <dbReference type="ARBA" id="ARBA00022884"/>
    </source>
</evidence>
<dbReference type="STRING" id="1795827.A7P95_07570"/>
<name>A0A1A9RV64_9NEIS</name>
<organism evidence="13 14">
    <name type="scientific">Eikenella longinqua</name>
    <dbReference type="NCBI Taxonomy" id="1795827"/>
    <lineage>
        <taxon>Bacteria</taxon>
        <taxon>Pseudomonadati</taxon>
        <taxon>Pseudomonadota</taxon>
        <taxon>Betaproteobacteria</taxon>
        <taxon>Neisseriales</taxon>
        <taxon>Neisseriaceae</taxon>
        <taxon>Eikenella</taxon>
    </lineage>
</organism>
<dbReference type="OrthoDB" id="9805698at2"/>
<evidence type="ECO:0000313" key="13">
    <source>
        <dbReference type="EMBL" id="OAM26624.1"/>
    </source>
</evidence>
<dbReference type="GO" id="GO:0043633">
    <property type="term" value="P:polyadenylation-dependent RNA catabolic process"/>
    <property type="evidence" value="ECO:0007669"/>
    <property type="project" value="InterPro"/>
</dbReference>
<feature type="active site" evidence="7">
    <location>
        <position position="147"/>
    </location>
</feature>
<dbReference type="EMBL" id="LXSL01000028">
    <property type="protein sequence ID" value="OAM26624.1"/>
    <property type="molecule type" value="Genomic_DNA"/>
</dbReference>
<feature type="region of interest" description="Disordered" evidence="9">
    <location>
        <begin position="413"/>
        <end position="465"/>
    </location>
</feature>
<dbReference type="SUPFAM" id="SSF81301">
    <property type="entry name" value="Nucleotidyltransferase"/>
    <property type="match status" value="1"/>
</dbReference>
<keyword evidence="2 7" id="KW-0808">Transferase</keyword>